<dbReference type="KEGG" id="mmyr:MXMO3_01597"/>
<gene>
    <name evidence="8" type="primary">purQ</name>
    <name evidence="9" type="ORF">MXMO3_01597</name>
</gene>
<dbReference type="NCBIfam" id="NF002957">
    <property type="entry name" value="PRK03619.1"/>
    <property type="match status" value="1"/>
</dbReference>
<dbReference type="EC" id="3.5.1.2" evidence="8"/>
<dbReference type="InterPro" id="IPR029062">
    <property type="entry name" value="Class_I_gatase-like"/>
</dbReference>
<dbReference type="PIRSF" id="PIRSF001586">
    <property type="entry name" value="FGAM_synth_I"/>
    <property type="match status" value="1"/>
</dbReference>
<name>A0A2R4MDL1_9HYPH</name>
<proteinExistence type="inferred from homology"/>
<dbReference type="RefSeq" id="WP_117395509.1">
    <property type="nucleotide sequence ID" value="NZ_CP021330.1"/>
</dbReference>
<evidence type="ECO:0000313" key="9">
    <source>
        <dbReference type="EMBL" id="AVX04127.1"/>
    </source>
</evidence>
<dbReference type="HAMAP" id="MF_00421">
    <property type="entry name" value="PurQ"/>
    <property type="match status" value="1"/>
</dbReference>
<comment type="subcellular location">
    <subcellularLocation>
        <location evidence="8">Cytoplasm</location>
    </subcellularLocation>
</comment>
<comment type="function">
    <text evidence="8">Part of the phosphoribosylformylglycinamidine synthase complex involved in the purines biosynthetic pathway. Catalyzes the ATP-dependent conversion of formylglycinamide ribonucleotide (FGAR) and glutamine to yield formylglycinamidine ribonucleotide (FGAM) and glutamate. The FGAM synthase complex is composed of three subunits. PurQ produces an ammonia molecule by converting glutamine to glutamate. PurL transfers the ammonia molecule to FGAR to form FGAM in an ATP-dependent manner. PurS interacts with PurQ and PurL and is thought to assist in the transfer of the ammonia molecule from PurQ to PurL.</text>
</comment>
<keyword evidence="3 8" id="KW-0547">Nucleotide-binding</keyword>
<feature type="active site" description="Nucleophile" evidence="8">
    <location>
        <position position="86"/>
    </location>
</feature>
<dbReference type="GO" id="GO:0005524">
    <property type="term" value="F:ATP binding"/>
    <property type="evidence" value="ECO:0007669"/>
    <property type="project" value="UniProtKB-KW"/>
</dbReference>
<sequence>MKSAVIVFPGLNRDRDMIAALEKVTGEKPHLAWHGDSDLPDVDLVVVPGGFSYGDYLRAGAIAARSPMLKRVKEHADRGGLTLGVCNGFQILTETGLLPGALMRNRDLKFLCKVIHLKAENTTSPFTSAYKGHEAFPCPIAHHDGNYFIDPDGLKALEDNSQIAFRYCDENGNVTLEANPNGSIENIAGITNKRGNVLGMMPHPENLIEAAHGGIEGRYIFDSLVAAVA</sequence>
<dbReference type="GO" id="GO:0004642">
    <property type="term" value="F:phosphoribosylformylglycinamidine synthase activity"/>
    <property type="evidence" value="ECO:0007669"/>
    <property type="project" value="UniProtKB-UniRule"/>
</dbReference>
<dbReference type="InterPro" id="IPR010075">
    <property type="entry name" value="PRibForGlyAmidine_synth_PurQ"/>
</dbReference>
<dbReference type="GO" id="GO:0006189">
    <property type="term" value="P:'de novo' IMP biosynthetic process"/>
    <property type="evidence" value="ECO:0007669"/>
    <property type="project" value="UniProtKB-UniRule"/>
</dbReference>
<dbReference type="AlphaFoldDB" id="A0A2R4MDL1"/>
<accession>A0A2R4MDL1</accession>
<dbReference type="EC" id="6.3.5.3" evidence="8"/>
<dbReference type="STRING" id="1122213.GCA_000423365_01193"/>
<comment type="catalytic activity">
    <reaction evidence="8">
        <text>L-glutamine + H2O = L-glutamate + NH4(+)</text>
        <dbReference type="Rhea" id="RHEA:15889"/>
        <dbReference type="ChEBI" id="CHEBI:15377"/>
        <dbReference type="ChEBI" id="CHEBI:28938"/>
        <dbReference type="ChEBI" id="CHEBI:29985"/>
        <dbReference type="ChEBI" id="CHEBI:58359"/>
        <dbReference type="EC" id="3.5.1.2"/>
    </reaction>
</comment>
<feature type="active site" evidence="8">
    <location>
        <position position="203"/>
    </location>
</feature>
<dbReference type="UniPathway" id="UPA00074">
    <property type="reaction ID" value="UER00128"/>
</dbReference>
<organism evidence="9 10">
    <name type="scientific">Maritalea myrionectae</name>
    <dbReference type="NCBI Taxonomy" id="454601"/>
    <lineage>
        <taxon>Bacteria</taxon>
        <taxon>Pseudomonadati</taxon>
        <taxon>Pseudomonadota</taxon>
        <taxon>Alphaproteobacteria</taxon>
        <taxon>Hyphomicrobiales</taxon>
        <taxon>Devosiaceae</taxon>
        <taxon>Maritalea</taxon>
    </lineage>
</organism>
<keyword evidence="6 8" id="KW-0067">ATP-binding</keyword>
<dbReference type="SMART" id="SM01211">
    <property type="entry name" value="GATase_5"/>
    <property type="match status" value="1"/>
</dbReference>
<evidence type="ECO:0000256" key="1">
    <source>
        <dbReference type="ARBA" id="ARBA00022490"/>
    </source>
</evidence>
<keyword evidence="5 8" id="KW-0378">Hydrolase</keyword>
<evidence type="ECO:0000256" key="5">
    <source>
        <dbReference type="ARBA" id="ARBA00022801"/>
    </source>
</evidence>
<evidence type="ECO:0000256" key="4">
    <source>
        <dbReference type="ARBA" id="ARBA00022755"/>
    </source>
</evidence>
<keyword evidence="4 8" id="KW-0658">Purine biosynthesis</keyword>
<evidence type="ECO:0000256" key="2">
    <source>
        <dbReference type="ARBA" id="ARBA00022598"/>
    </source>
</evidence>
<keyword evidence="2 8" id="KW-0436">Ligase</keyword>
<reference evidence="9 10" key="1">
    <citation type="submission" date="2017-05" db="EMBL/GenBank/DDBJ databases">
        <title>Genome Analysis of Maritalea myrionectae HL2708#5.</title>
        <authorList>
            <consortium name="Cotde Inc.-PKNU"/>
            <person name="Jang D."/>
            <person name="Oh H.-M."/>
        </authorList>
    </citation>
    <scope>NUCLEOTIDE SEQUENCE [LARGE SCALE GENOMIC DNA]</scope>
    <source>
        <strain evidence="9 10">HL2708#5</strain>
    </source>
</reference>
<dbReference type="EMBL" id="CP021330">
    <property type="protein sequence ID" value="AVX04127.1"/>
    <property type="molecule type" value="Genomic_DNA"/>
</dbReference>
<dbReference type="SUPFAM" id="SSF52317">
    <property type="entry name" value="Class I glutamine amidotransferase-like"/>
    <property type="match status" value="1"/>
</dbReference>
<keyword evidence="1 8" id="KW-0963">Cytoplasm</keyword>
<dbReference type="Proteomes" id="UP000258927">
    <property type="component" value="Chromosome"/>
</dbReference>
<keyword evidence="10" id="KW-1185">Reference proteome</keyword>
<dbReference type="PANTHER" id="PTHR47552:SF1">
    <property type="entry name" value="PHOSPHORIBOSYLFORMYLGLYCINAMIDINE SYNTHASE SUBUNIT PURQ"/>
    <property type="match status" value="1"/>
</dbReference>
<dbReference type="CDD" id="cd01740">
    <property type="entry name" value="GATase1_FGAR_AT"/>
    <property type="match status" value="1"/>
</dbReference>
<evidence type="ECO:0000256" key="3">
    <source>
        <dbReference type="ARBA" id="ARBA00022741"/>
    </source>
</evidence>
<evidence type="ECO:0000256" key="6">
    <source>
        <dbReference type="ARBA" id="ARBA00022840"/>
    </source>
</evidence>
<evidence type="ECO:0000313" key="10">
    <source>
        <dbReference type="Proteomes" id="UP000258927"/>
    </source>
</evidence>
<evidence type="ECO:0000256" key="7">
    <source>
        <dbReference type="ARBA" id="ARBA00022962"/>
    </source>
</evidence>
<dbReference type="PROSITE" id="PS51273">
    <property type="entry name" value="GATASE_TYPE_1"/>
    <property type="match status" value="1"/>
</dbReference>
<dbReference type="NCBIfam" id="TIGR01737">
    <property type="entry name" value="FGAM_synth_I"/>
    <property type="match status" value="1"/>
</dbReference>
<dbReference type="GO" id="GO:0005737">
    <property type="term" value="C:cytoplasm"/>
    <property type="evidence" value="ECO:0007669"/>
    <property type="project" value="UniProtKB-SubCell"/>
</dbReference>
<dbReference type="Pfam" id="PF13507">
    <property type="entry name" value="GATase_5"/>
    <property type="match status" value="1"/>
</dbReference>
<dbReference type="PANTHER" id="PTHR47552">
    <property type="entry name" value="PHOSPHORIBOSYLFORMYLGLYCINAMIDINE SYNTHASE SUBUNIT PURQ"/>
    <property type="match status" value="1"/>
</dbReference>
<comment type="pathway">
    <text evidence="8">Purine metabolism; IMP biosynthesis via de novo pathway; 5-amino-1-(5-phospho-D-ribosyl)imidazole from N(2)-formyl-N(1)-(5-phospho-D-ribosyl)glycinamide: step 1/2.</text>
</comment>
<comment type="subunit">
    <text evidence="8">Part of the FGAM synthase complex composed of 1 PurL, 1 PurQ and 2 PurS subunits.</text>
</comment>
<dbReference type="Gene3D" id="3.40.50.880">
    <property type="match status" value="1"/>
</dbReference>
<keyword evidence="7 8" id="KW-0315">Glutamine amidotransferase</keyword>
<dbReference type="GO" id="GO:0004359">
    <property type="term" value="F:glutaminase activity"/>
    <property type="evidence" value="ECO:0007669"/>
    <property type="project" value="UniProtKB-EC"/>
</dbReference>
<comment type="catalytic activity">
    <reaction evidence="8">
        <text>N(2)-formyl-N(1)-(5-phospho-beta-D-ribosyl)glycinamide + L-glutamine + ATP + H2O = 2-formamido-N(1)-(5-O-phospho-beta-D-ribosyl)acetamidine + L-glutamate + ADP + phosphate + H(+)</text>
        <dbReference type="Rhea" id="RHEA:17129"/>
        <dbReference type="ChEBI" id="CHEBI:15377"/>
        <dbReference type="ChEBI" id="CHEBI:15378"/>
        <dbReference type="ChEBI" id="CHEBI:29985"/>
        <dbReference type="ChEBI" id="CHEBI:30616"/>
        <dbReference type="ChEBI" id="CHEBI:43474"/>
        <dbReference type="ChEBI" id="CHEBI:58359"/>
        <dbReference type="ChEBI" id="CHEBI:147286"/>
        <dbReference type="ChEBI" id="CHEBI:147287"/>
        <dbReference type="ChEBI" id="CHEBI:456216"/>
        <dbReference type="EC" id="6.3.5.3"/>
    </reaction>
</comment>
<evidence type="ECO:0000256" key="8">
    <source>
        <dbReference type="HAMAP-Rule" id="MF_00421"/>
    </source>
</evidence>
<feature type="active site" evidence="8">
    <location>
        <position position="205"/>
    </location>
</feature>
<protein>
    <recommendedName>
        <fullName evidence="8">Phosphoribosylformylglycinamidine synthase subunit PurQ</fullName>
        <shortName evidence="8">FGAM synthase</shortName>
        <ecNumber evidence="8">6.3.5.3</ecNumber>
    </recommendedName>
    <alternativeName>
        <fullName evidence="8">Formylglycinamide ribonucleotide amidotransferase subunit I</fullName>
        <shortName evidence="8">FGAR amidotransferase I</shortName>
        <shortName evidence="8">FGAR-AT I</shortName>
    </alternativeName>
    <alternativeName>
        <fullName evidence="8">Glutaminase PurQ</fullName>
        <ecNumber evidence="8">3.5.1.2</ecNumber>
    </alternativeName>
    <alternativeName>
        <fullName evidence="8">Phosphoribosylformylglycinamidine synthase subunit I</fullName>
    </alternativeName>
</protein>